<dbReference type="SUPFAM" id="SSF55486">
    <property type="entry name" value="Metalloproteases ('zincins'), catalytic domain"/>
    <property type="match status" value="1"/>
</dbReference>
<feature type="disulfide bond" evidence="11">
    <location>
        <begin position="9"/>
        <end position="10"/>
    </location>
</feature>
<feature type="active site" evidence="11">
    <location>
        <position position="38"/>
    </location>
</feature>
<feature type="binding site" evidence="11">
    <location>
        <position position="37"/>
    </location>
    <ligand>
        <name>Zn(2+)</name>
        <dbReference type="ChEBI" id="CHEBI:29105"/>
        <note>catalytic</note>
    </ligand>
</feature>
<evidence type="ECO:0000259" key="14">
    <source>
        <dbReference type="PROSITE" id="PS50026"/>
    </source>
</evidence>
<feature type="domain" description="CUB" evidence="13">
    <location>
        <begin position="221"/>
        <end position="333"/>
    </location>
</feature>
<dbReference type="InterPro" id="IPR001881">
    <property type="entry name" value="EGF-like_Ca-bd_dom"/>
</dbReference>
<keyword evidence="3 11" id="KW-0479">Metal-binding</keyword>
<dbReference type="SMART" id="SM00042">
    <property type="entry name" value="CUB"/>
    <property type="match status" value="3"/>
</dbReference>
<dbReference type="GO" id="GO:0005509">
    <property type="term" value="F:calcium ion binding"/>
    <property type="evidence" value="ECO:0007669"/>
    <property type="project" value="InterPro"/>
</dbReference>
<dbReference type="InterPro" id="IPR000742">
    <property type="entry name" value="EGF"/>
</dbReference>
<dbReference type="GO" id="GO:0006629">
    <property type="term" value="P:lipid metabolic process"/>
    <property type="evidence" value="ECO:0007669"/>
    <property type="project" value="InterPro"/>
</dbReference>
<keyword evidence="17" id="KW-1185">Reference proteome</keyword>
<dbReference type="InterPro" id="IPR024079">
    <property type="entry name" value="MetalloPept_cat_dom_sf"/>
</dbReference>
<dbReference type="Proteomes" id="UP000054495">
    <property type="component" value="Unassembled WGS sequence"/>
</dbReference>
<feature type="domain" description="Peptidase M12A" evidence="15">
    <location>
        <begin position="1"/>
        <end position="143"/>
    </location>
</feature>
<feature type="disulfide bond" evidence="11">
    <location>
        <begin position="7"/>
        <end position="29"/>
    </location>
</feature>
<dbReference type="PANTHER" id="PTHR24255:SF31">
    <property type="entry name" value="CUBILIN-LIKE PROTEIN"/>
    <property type="match status" value="1"/>
</dbReference>
<keyword evidence="4" id="KW-0732">Signal</keyword>
<feature type="domain" description="CUB" evidence="13">
    <location>
        <begin position="376"/>
        <end position="482"/>
    </location>
</feature>
<dbReference type="SUPFAM" id="SSF49854">
    <property type="entry name" value="Spermadhesin, CUB domain"/>
    <property type="match status" value="3"/>
</dbReference>
<dbReference type="PROSITE" id="PS51864">
    <property type="entry name" value="ASTACIN"/>
    <property type="match status" value="1"/>
</dbReference>
<evidence type="ECO:0000256" key="6">
    <source>
        <dbReference type="ARBA" id="ARBA00022801"/>
    </source>
</evidence>
<keyword evidence="7 11" id="KW-0862">Zinc</keyword>
<dbReference type="EC" id="3.4.24.-" evidence="12"/>
<organism evidence="16 17">
    <name type="scientific">Ancylostoma ceylanicum</name>
    <dbReference type="NCBI Taxonomy" id="53326"/>
    <lineage>
        <taxon>Eukaryota</taxon>
        <taxon>Metazoa</taxon>
        <taxon>Ecdysozoa</taxon>
        <taxon>Nematoda</taxon>
        <taxon>Chromadorea</taxon>
        <taxon>Rhabditida</taxon>
        <taxon>Rhabditina</taxon>
        <taxon>Rhabditomorpha</taxon>
        <taxon>Strongyloidea</taxon>
        <taxon>Ancylostomatidae</taxon>
        <taxon>Ancylostomatinae</taxon>
        <taxon>Ancylostoma</taxon>
    </lineage>
</organism>
<accession>A0A0D6MBI4</accession>
<dbReference type="InterPro" id="IPR017946">
    <property type="entry name" value="PLC-like_Pdiesterase_TIM-brl"/>
</dbReference>
<feature type="domain" description="EGF-like" evidence="14">
    <location>
        <begin position="333"/>
        <end position="373"/>
    </location>
</feature>
<dbReference type="InterPro" id="IPR000859">
    <property type="entry name" value="CUB_dom"/>
</dbReference>
<dbReference type="Pfam" id="PF00431">
    <property type="entry name" value="CUB"/>
    <property type="match status" value="3"/>
</dbReference>
<dbReference type="Pfam" id="PF01400">
    <property type="entry name" value="Astacin"/>
    <property type="match status" value="1"/>
</dbReference>
<protein>
    <recommendedName>
        <fullName evidence="12">Metalloendopeptidase</fullName>
        <ecNumber evidence="12">3.4.24.-</ecNumber>
    </recommendedName>
</protein>
<dbReference type="InterPro" id="IPR000152">
    <property type="entry name" value="EGF-type_Asp/Asn_hydroxyl_site"/>
</dbReference>
<dbReference type="FunFam" id="2.60.120.290:FF:000013">
    <property type="entry name" value="Membrane frizzled-related protein"/>
    <property type="match status" value="3"/>
</dbReference>
<evidence type="ECO:0000256" key="8">
    <source>
        <dbReference type="ARBA" id="ARBA00023049"/>
    </source>
</evidence>
<evidence type="ECO:0000256" key="1">
    <source>
        <dbReference type="ARBA" id="ARBA00022536"/>
    </source>
</evidence>
<dbReference type="AlphaFoldDB" id="A0A0D6MBI4"/>
<evidence type="ECO:0000256" key="10">
    <source>
        <dbReference type="PROSITE-ProRule" id="PRU00076"/>
    </source>
</evidence>
<dbReference type="SUPFAM" id="SSF57196">
    <property type="entry name" value="EGF/Laminin"/>
    <property type="match status" value="1"/>
</dbReference>
<evidence type="ECO:0000256" key="5">
    <source>
        <dbReference type="ARBA" id="ARBA00022737"/>
    </source>
</evidence>
<dbReference type="Gene3D" id="3.40.390.10">
    <property type="entry name" value="Collagenase (Catalytic Domain)"/>
    <property type="match status" value="1"/>
</dbReference>
<gene>
    <name evidence="16" type="ORF">ANCCEY_00463</name>
</gene>
<dbReference type="GO" id="GO:0004222">
    <property type="term" value="F:metalloendopeptidase activity"/>
    <property type="evidence" value="ECO:0007669"/>
    <property type="project" value="UniProtKB-UniRule"/>
</dbReference>
<keyword evidence="1 10" id="KW-0245">EGF-like domain</keyword>
<dbReference type="InterPro" id="IPR035914">
    <property type="entry name" value="Sperma_CUB_dom_sf"/>
</dbReference>
<dbReference type="PROSITE" id="PS01186">
    <property type="entry name" value="EGF_2"/>
    <property type="match status" value="1"/>
</dbReference>
<dbReference type="MEROPS" id="M12.A24"/>
<dbReference type="PRINTS" id="PR00480">
    <property type="entry name" value="ASTACIN"/>
</dbReference>
<dbReference type="InterPro" id="IPR018097">
    <property type="entry name" value="EGF_Ca-bd_CS"/>
</dbReference>
<evidence type="ECO:0000313" key="17">
    <source>
        <dbReference type="Proteomes" id="UP000054495"/>
    </source>
</evidence>
<dbReference type="GO" id="GO:0004252">
    <property type="term" value="F:serine-type endopeptidase activity"/>
    <property type="evidence" value="ECO:0007669"/>
    <property type="project" value="TreeGrafter"/>
</dbReference>
<keyword evidence="2 11" id="KW-0645">Protease</keyword>
<keyword evidence="9 11" id="KW-1015">Disulfide bond</keyword>
<dbReference type="CDD" id="cd00041">
    <property type="entry name" value="CUB"/>
    <property type="match status" value="3"/>
</dbReference>
<evidence type="ECO:0000259" key="15">
    <source>
        <dbReference type="PROSITE" id="PS51864"/>
    </source>
</evidence>
<reference evidence="16 17" key="1">
    <citation type="submission" date="2013-05" db="EMBL/GenBank/DDBJ databases">
        <title>Draft genome of the parasitic nematode Anyclostoma ceylanicum.</title>
        <authorList>
            <person name="Mitreva M."/>
        </authorList>
    </citation>
    <scope>NUCLEOTIDE SEQUENCE [LARGE SCALE GENOMIC DNA]</scope>
</reference>
<dbReference type="InterPro" id="IPR006026">
    <property type="entry name" value="Peptidase_Metallo"/>
</dbReference>
<dbReference type="FunFam" id="2.10.25.10:FF:000010">
    <property type="entry name" value="Pro-epidermal growth factor"/>
    <property type="match status" value="1"/>
</dbReference>
<dbReference type="GO" id="GO:0008081">
    <property type="term" value="F:phosphoric diester hydrolase activity"/>
    <property type="evidence" value="ECO:0007669"/>
    <property type="project" value="InterPro"/>
</dbReference>
<dbReference type="InterPro" id="IPR049883">
    <property type="entry name" value="NOTCH1_EGF-like"/>
</dbReference>
<comment type="cofactor">
    <cofactor evidence="11 12">
        <name>Zn(2+)</name>
        <dbReference type="ChEBI" id="CHEBI:29105"/>
    </cofactor>
    <text evidence="11 12">Binds 1 zinc ion per subunit.</text>
</comment>
<dbReference type="SMART" id="SM00181">
    <property type="entry name" value="EGF"/>
    <property type="match status" value="1"/>
</dbReference>
<evidence type="ECO:0000256" key="11">
    <source>
        <dbReference type="PROSITE-ProRule" id="PRU01211"/>
    </source>
</evidence>
<feature type="binding site" evidence="11">
    <location>
        <position position="41"/>
    </location>
    <ligand>
        <name>Zn(2+)</name>
        <dbReference type="ChEBI" id="CHEBI:29105"/>
        <note>catalytic</note>
    </ligand>
</feature>
<dbReference type="GO" id="GO:0008270">
    <property type="term" value="F:zinc ion binding"/>
    <property type="evidence" value="ECO:0007669"/>
    <property type="project" value="UniProtKB-UniRule"/>
</dbReference>
<keyword evidence="5" id="KW-0677">Repeat</keyword>
<dbReference type="Gene3D" id="2.10.25.10">
    <property type="entry name" value="Laminin"/>
    <property type="match status" value="1"/>
</dbReference>
<evidence type="ECO:0000256" key="12">
    <source>
        <dbReference type="RuleBase" id="RU361183"/>
    </source>
</evidence>
<dbReference type="GO" id="GO:0005615">
    <property type="term" value="C:extracellular space"/>
    <property type="evidence" value="ECO:0007669"/>
    <property type="project" value="TreeGrafter"/>
</dbReference>
<sequence>MFTIDKCGCCSYVGRRGDGPQAISIGKNCDKFGIVVHELGHVVGFWHEHTRPDRDQYVDIFYKSIQPGQDYNFEKSKPEEVDSLGEPYDFNSIMHYARDTFSRGTFHDTILPKPSLGFRSEIGQRVQLSEGDIRQAKKLYKCAACGDTLLDESADLIPSAAGKCVWRIIAAEGQTIFLNLTGAFLNSPNSACIVEQDNAIIVRDGYSAKAPMSIGKYYSVCGGPIYADSGVIQSPRYPEPYPPNADCLWTVHVSEGYQVAVEIVFFHLEQHKDCIYDRVVLWESTESGAPLATLCGSITKRQIVTKASNEMVIRLFSDNSVQKSGFEIAFVRELDECAAGKHQCEQRCVNTVGSFRCDCRVGYSLRPDGRTCESTCGGYIRATSGSFASPNFPHQYPSSKNCVWEIEANEGYQIFLNFTTFNVEGMKTECAYDYVKIGESEKLCGDYAEPLLFTSTTNRVRVEFVSDSSVERTGFYAHFIADLNECQADNAGCEHICQNRLGEITTPNYPSDYPKGQNCTWHFVTTPGHRLMLTFSSFQIEEHSQCKYDSASIYDGGDTNAPLIYDGPDPMQHRMFGRYCGDEIPDSITSTGPEILLILHTDDSEEEKGFVAEYREAPRSHDSGATQSLNQKLPVANDESASIRRLGKAPCVRRGIKRWAVTQSYCHLASRNNRADCSYSIREQLDLGVRYLDLRVSYPPAKVRESSSDFRLIHALYGPKLQDVLQEVVDFLQTNTKEVILLDMNHLYDFDVDTYALLKSQIIKVLGNARICPVNLPNKTSLDYMWTNGYRVIIFSPVNEEASLFWPSTLIPSPWPNTNKVNSLLQILESELDTRCKSCDPVAFFVSQGVLTPKASDVVRKWFSSLRSALSQTATKRVLQWLATVAEKKKEKINVVILDFVDEQSSSEIISLNGPNPKSISIR</sequence>
<evidence type="ECO:0000256" key="4">
    <source>
        <dbReference type="ARBA" id="ARBA00022729"/>
    </source>
</evidence>
<dbReference type="InterPro" id="IPR001506">
    <property type="entry name" value="Peptidase_M12A"/>
</dbReference>
<keyword evidence="8 11" id="KW-0482">Metalloprotease</keyword>
<name>A0A0D6MBI4_9BILA</name>
<feature type="domain" description="CUB" evidence="13">
    <location>
        <begin position="493"/>
        <end position="617"/>
    </location>
</feature>
<feature type="binding site" evidence="11">
    <location>
        <position position="47"/>
    </location>
    <ligand>
        <name>Zn(2+)</name>
        <dbReference type="ChEBI" id="CHEBI:29105"/>
        <note>catalytic</note>
    </ligand>
</feature>
<dbReference type="SMART" id="SM00235">
    <property type="entry name" value="ZnMc"/>
    <property type="match status" value="1"/>
</dbReference>
<dbReference type="Gene3D" id="3.20.20.190">
    <property type="entry name" value="Phosphatidylinositol (PI) phosphodiesterase"/>
    <property type="match status" value="1"/>
</dbReference>
<dbReference type="PROSITE" id="PS01187">
    <property type="entry name" value="EGF_CA"/>
    <property type="match status" value="1"/>
</dbReference>
<keyword evidence="6 11" id="KW-0378">Hydrolase</keyword>
<dbReference type="SMART" id="SM00179">
    <property type="entry name" value="EGF_CA"/>
    <property type="match status" value="1"/>
</dbReference>
<evidence type="ECO:0000256" key="7">
    <source>
        <dbReference type="ARBA" id="ARBA00022833"/>
    </source>
</evidence>
<dbReference type="GO" id="GO:0006508">
    <property type="term" value="P:proteolysis"/>
    <property type="evidence" value="ECO:0007669"/>
    <property type="project" value="UniProtKB-KW"/>
</dbReference>
<dbReference type="EMBL" id="KE124780">
    <property type="protein sequence ID" value="EPB80366.1"/>
    <property type="molecule type" value="Genomic_DNA"/>
</dbReference>
<evidence type="ECO:0000259" key="13">
    <source>
        <dbReference type="PROSITE" id="PS01180"/>
    </source>
</evidence>
<evidence type="ECO:0000256" key="3">
    <source>
        <dbReference type="ARBA" id="ARBA00022723"/>
    </source>
</evidence>
<evidence type="ECO:0000313" key="16">
    <source>
        <dbReference type="EMBL" id="EPB80366.1"/>
    </source>
</evidence>
<dbReference type="Gene3D" id="2.60.120.290">
    <property type="entry name" value="Spermadhesin, CUB domain"/>
    <property type="match status" value="3"/>
</dbReference>
<dbReference type="PROSITE" id="PS50026">
    <property type="entry name" value="EGF_3"/>
    <property type="match status" value="1"/>
</dbReference>
<proteinExistence type="predicted"/>
<dbReference type="CDD" id="cd00054">
    <property type="entry name" value="EGF_CA"/>
    <property type="match status" value="1"/>
</dbReference>
<evidence type="ECO:0000256" key="2">
    <source>
        <dbReference type="ARBA" id="ARBA00022670"/>
    </source>
</evidence>
<dbReference type="PANTHER" id="PTHR24255">
    <property type="entry name" value="COMPLEMENT COMPONENT 1, S SUBCOMPONENT-RELATED"/>
    <property type="match status" value="1"/>
</dbReference>
<comment type="caution">
    <text evidence="10">Lacks conserved residue(s) required for the propagation of feature annotation.</text>
</comment>
<evidence type="ECO:0000256" key="9">
    <source>
        <dbReference type="ARBA" id="ARBA00023157"/>
    </source>
</evidence>
<dbReference type="PROSITE" id="PS01180">
    <property type="entry name" value="CUB"/>
    <property type="match status" value="3"/>
</dbReference>
<dbReference type="PROSITE" id="PS00010">
    <property type="entry name" value="ASX_HYDROXYL"/>
    <property type="match status" value="1"/>
</dbReference>
<dbReference type="Pfam" id="PF07645">
    <property type="entry name" value="EGF_CA"/>
    <property type="match status" value="1"/>
</dbReference>
<dbReference type="SUPFAM" id="SSF51695">
    <property type="entry name" value="PLC-like phosphodiesterases"/>
    <property type="match status" value="1"/>
</dbReference>